<protein>
    <submittedName>
        <fullName evidence="14">Alkane 1-monooxygenase</fullName>
    </submittedName>
</protein>
<keyword evidence="15" id="KW-1185">Reference proteome</keyword>
<comment type="caution">
    <text evidence="14">The sequence shown here is derived from an EMBL/GenBank/DDBJ whole genome shotgun (WGS) entry which is preliminary data.</text>
</comment>
<dbReference type="PANTHER" id="PTHR38674:SF1">
    <property type="entry name" value="ALKANE 1-MONOOXYGENASE 1"/>
    <property type="match status" value="1"/>
</dbReference>
<dbReference type="Pfam" id="PF00487">
    <property type="entry name" value="FA_desaturase"/>
    <property type="match status" value="1"/>
</dbReference>
<dbReference type="GO" id="GO:0046872">
    <property type="term" value="F:metal ion binding"/>
    <property type="evidence" value="ECO:0007669"/>
    <property type="project" value="UniProtKB-KW"/>
</dbReference>
<evidence type="ECO:0000313" key="14">
    <source>
        <dbReference type="EMBL" id="PVH30585.1"/>
    </source>
</evidence>
<feature type="transmembrane region" description="Helical" evidence="12">
    <location>
        <begin position="61"/>
        <end position="80"/>
    </location>
</feature>
<evidence type="ECO:0000256" key="3">
    <source>
        <dbReference type="ARBA" id="ARBA00022475"/>
    </source>
</evidence>
<evidence type="ECO:0000313" key="15">
    <source>
        <dbReference type="Proteomes" id="UP000245911"/>
    </source>
</evidence>
<feature type="transmembrane region" description="Helical" evidence="12">
    <location>
        <begin position="198"/>
        <end position="225"/>
    </location>
</feature>
<evidence type="ECO:0000256" key="2">
    <source>
        <dbReference type="ARBA" id="ARBA00010823"/>
    </source>
</evidence>
<keyword evidence="11 12" id="KW-0472">Membrane</keyword>
<dbReference type="Proteomes" id="UP000245911">
    <property type="component" value="Unassembled WGS sequence"/>
</dbReference>
<dbReference type="InterPro" id="IPR033885">
    <property type="entry name" value="AlkB/XylM"/>
</dbReference>
<evidence type="ECO:0000256" key="8">
    <source>
        <dbReference type="ARBA" id="ARBA00023002"/>
    </source>
</evidence>
<evidence type="ECO:0000256" key="5">
    <source>
        <dbReference type="ARBA" id="ARBA00022692"/>
    </source>
</evidence>
<accession>A0A2T8HYR5</accession>
<feature type="transmembrane region" description="Helical" evidence="12">
    <location>
        <begin position="29"/>
        <end position="49"/>
    </location>
</feature>
<proteinExistence type="inferred from homology"/>
<keyword evidence="5 12" id="KW-0812">Transmembrane</keyword>
<feature type="transmembrane region" description="Helical" evidence="12">
    <location>
        <begin position="86"/>
        <end position="104"/>
    </location>
</feature>
<organism evidence="14 15">
    <name type="scientific">Pararhodobacter oceanensis</name>
    <dbReference type="NCBI Taxonomy" id="2172121"/>
    <lineage>
        <taxon>Bacteria</taxon>
        <taxon>Pseudomonadati</taxon>
        <taxon>Pseudomonadota</taxon>
        <taxon>Alphaproteobacteria</taxon>
        <taxon>Rhodobacterales</taxon>
        <taxon>Paracoccaceae</taxon>
        <taxon>Pararhodobacter</taxon>
    </lineage>
</organism>
<evidence type="ECO:0000259" key="13">
    <source>
        <dbReference type="Pfam" id="PF00487"/>
    </source>
</evidence>
<keyword evidence="6" id="KW-0479">Metal-binding</keyword>
<gene>
    <name evidence="14" type="ORF">DDE20_03415</name>
</gene>
<evidence type="ECO:0000256" key="6">
    <source>
        <dbReference type="ARBA" id="ARBA00022723"/>
    </source>
</evidence>
<name>A0A2T8HYR5_9RHOB</name>
<comment type="subcellular location">
    <subcellularLocation>
        <location evidence="1">Cell inner membrane</location>
        <topology evidence="1">Multi-pass membrane protein</topology>
    </subcellularLocation>
</comment>
<evidence type="ECO:0000256" key="7">
    <source>
        <dbReference type="ARBA" id="ARBA00022989"/>
    </source>
</evidence>
<evidence type="ECO:0000256" key="1">
    <source>
        <dbReference type="ARBA" id="ARBA00004429"/>
    </source>
</evidence>
<dbReference type="CDD" id="cd03512">
    <property type="entry name" value="Alkane-hydroxylase"/>
    <property type="match status" value="1"/>
</dbReference>
<keyword evidence="8" id="KW-0560">Oxidoreductase</keyword>
<evidence type="ECO:0000256" key="12">
    <source>
        <dbReference type="SAM" id="Phobius"/>
    </source>
</evidence>
<evidence type="ECO:0000256" key="4">
    <source>
        <dbReference type="ARBA" id="ARBA00022519"/>
    </source>
</evidence>
<dbReference type="PANTHER" id="PTHR38674">
    <property type="entry name" value="ALKANE 1-MONOOXYGENASE 1"/>
    <property type="match status" value="1"/>
</dbReference>
<dbReference type="OrthoDB" id="4759734at2"/>
<keyword evidence="7 12" id="KW-1133">Transmembrane helix</keyword>
<dbReference type="GO" id="GO:0005886">
    <property type="term" value="C:plasma membrane"/>
    <property type="evidence" value="ECO:0007669"/>
    <property type="project" value="UniProtKB-SubCell"/>
</dbReference>
<keyword evidence="3" id="KW-1003">Cell membrane</keyword>
<evidence type="ECO:0000256" key="10">
    <source>
        <dbReference type="ARBA" id="ARBA00023033"/>
    </source>
</evidence>
<keyword evidence="9" id="KW-0408">Iron</keyword>
<keyword evidence="10 14" id="KW-0503">Monooxygenase</keyword>
<dbReference type="GO" id="GO:0004497">
    <property type="term" value="F:monooxygenase activity"/>
    <property type="evidence" value="ECO:0007669"/>
    <property type="project" value="UniProtKB-KW"/>
</dbReference>
<dbReference type="EMBL" id="QDKM01000001">
    <property type="protein sequence ID" value="PVH30585.1"/>
    <property type="molecule type" value="Genomic_DNA"/>
</dbReference>
<dbReference type="RefSeq" id="WP_116557004.1">
    <property type="nucleotide sequence ID" value="NZ_QDKM01000001.1"/>
</dbReference>
<dbReference type="AlphaFoldDB" id="A0A2T8HYR5"/>
<reference evidence="14 15" key="1">
    <citation type="submission" date="2018-04" db="EMBL/GenBank/DDBJ databases">
        <title>Pararhodobacter oceanense sp. nov., isolated from marine intertidal sediment.</title>
        <authorList>
            <person name="Wang X.-L."/>
            <person name="Du Z.-J."/>
        </authorList>
    </citation>
    <scope>NUCLEOTIDE SEQUENCE [LARGE SCALE GENOMIC DNA]</scope>
    <source>
        <strain evidence="14 15">AM505</strain>
    </source>
</reference>
<feature type="domain" description="Fatty acid desaturase" evidence="13">
    <location>
        <begin position="89"/>
        <end position="296"/>
    </location>
</feature>
<keyword evidence="4" id="KW-0997">Cell inner membrane</keyword>
<sequence length="336" mass="36822">MRLAGFAFATLLPAVLLVAAALWGGVWVWAALAAITLFWLLMDRLTLLAPAEGEFPAGDGLLALLGVLQLTHLPLALWALTQRLHGVEWVAALIAFGLFFGQIGNPAAHELIHRADKRLMRLGKIIYIAFLFGHHTSAHRLVHHVHVGTKDDPNSARKGLGFWRFLPRAWIGSFRAGLAAERSMVARSGGKRRNPYPLYIGGALLALTLAALVFGPFGLLIYLILAAHAQSQLLVSDYVQHYGLRRKTLPDGRIEPIGTQHSWNAGGWYSAAMMLNAPRHSDHHSHPARPYPQLRLPADAPLLPAPLPAMAVLALVPPLWRRVMDPRVESIRLAAS</sequence>
<dbReference type="InterPro" id="IPR005804">
    <property type="entry name" value="FA_desaturase_dom"/>
</dbReference>
<evidence type="ECO:0000256" key="9">
    <source>
        <dbReference type="ARBA" id="ARBA00023004"/>
    </source>
</evidence>
<comment type="similarity">
    <text evidence="2">Belongs to the fatty acid desaturase type 1 family. AlkB subfamily.</text>
</comment>
<dbReference type="GO" id="GO:0006629">
    <property type="term" value="P:lipid metabolic process"/>
    <property type="evidence" value="ECO:0007669"/>
    <property type="project" value="InterPro"/>
</dbReference>
<evidence type="ECO:0000256" key="11">
    <source>
        <dbReference type="ARBA" id="ARBA00023136"/>
    </source>
</evidence>